<evidence type="ECO:0000313" key="3">
    <source>
        <dbReference type="Proteomes" id="UP000094296"/>
    </source>
</evidence>
<dbReference type="EMBL" id="MIJE01000033">
    <property type="protein sequence ID" value="OEF96097.1"/>
    <property type="molecule type" value="Genomic_DNA"/>
</dbReference>
<dbReference type="Proteomes" id="UP000094296">
    <property type="component" value="Unassembled WGS sequence"/>
</dbReference>
<evidence type="ECO:0000313" key="2">
    <source>
        <dbReference type="EMBL" id="OEF96097.1"/>
    </source>
</evidence>
<organism evidence="2 3">
    <name type="scientific">Desulfuribacillus alkaliarsenatis</name>
    <dbReference type="NCBI Taxonomy" id="766136"/>
    <lineage>
        <taxon>Bacteria</taxon>
        <taxon>Bacillati</taxon>
        <taxon>Bacillota</taxon>
        <taxon>Desulfuribacillia</taxon>
        <taxon>Desulfuribacillales</taxon>
        <taxon>Desulfuribacillaceae</taxon>
        <taxon>Desulfuribacillus</taxon>
    </lineage>
</organism>
<keyword evidence="1" id="KW-0472">Membrane</keyword>
<keyword evidence="1" id="KW-0812">Transmembrane</keyword>
<evidence type="ECO:0000256" key="1">
    <source>
        <dbReference type="SAM" id="Phobius"/>
    </source>
</evidence>
<protein>
    <submittedName>
        <fullName evidence="2">Uncharacterized protein</fullName>
    </submittedName>
</protein>
<feature type="transmembrane region" description="Helical" evidence="1">
    <location>
        <begin position="254"/>
        <end position="274"/>
    </location>
</feature>
<dbReference type="STRING" id="766136.BHF68_10205"/>
<proteinExistence type="predicted"/>
<keyword evidence="1" id="KW-1133">Transmembrane helix</keyword>
<accession>A0A1E5FZT9</accession>
<dbReference type="RefSeq" id="WP_069644018.1">
    <property type="nucleotide sequence ID" value="NZ_MIJE01000033.1"/>
</dbReference>
<keyword evidence="3" id="KW-1185">Reference proteome</keyword>
<comment type="caution">
    <text evidence="2">The sequence shown here is derived from an EMBL/GenBank/DDBJ whole genome shotgun (WGS) entry which is preliminary data.</text>
</comment>
<dbReference type="AlphaFoldDB" id="A0A1E5FZT9"/>
<name>A0A1E5FZT9_9FIRM</name>
<sequence>MRLNYIKCILIMYLIVTLSLAFPKSSQALQFLSQNELNYNKFNYELKVESLYIQLLPEIEKPRNWDKNKPNLLVNISGDLINNSTSDFNDYIYIPVPTHNSQFTMGTVSETQKGKISTVYEVVENYVRWQPSNSIKPGEKYSFTVEYHYNPFFDSDSNKNEFIFIYTPGFNVEQLNIDVYLPQYVTEEKLLPQPHNYFLINNGINVYSYSYSILDYKTAIELYVQYAGVGYDVINQTREISNNDFFYSSINYDFIGIIIFGLILLIIGFAVITLSSNSKIRNNNYVNSGRDLEEQEYDEVQLRKADLRRLLIQGKINEDTYKSLLDEEEHSNK</sequence>
<reference evidence="2 3" key="1">
    <citation type="submission" date="2016-09" db="EMBL/GenBank/DDBJ databases">
        <title>Draft genome sequence for the type strain of Desulfuribacillus alkaliarsenatis AHT28, an obligately anaerobic, sulfidogenic bacterium isolated from Russian soda lake sediments.</title>
        <authorList>
            <person name="Abin C.A."/>
            <person name="Hollibaugh J.T."/>
        </authorList>
    </citation>
    <scope>NUCLEOTIDE SEQUENCE [LARGE SCALE GENOMIC DNA]</scope>
    <source>
        <strain evidence="2 3">AHT28</strain>
    </source>
</reference>
<dbReference type="OrthoDB" id="2790201at2"/>
<gene>
    <name evidence="2" type="ORF">BHF68_10205</name>
</gene>